<dbReference type="AlphaFoldDB" id="W4L8S5"/>
<dbReference type="HOGENOM" id="CLU_3181462_0_0_7"/>
<reference evidence="1 2" key="1">
    <citation type="journal article" date="2014" name="Nature">
        <title>An environmental bacterial taxon with a large and distinct metabolic repertoire.</title>
        <authorList>
            <person name="Wilson M.C."/>
            <person name="Mori T."/>
            <person name="Ruckert C."/>
            <person name="Uria A.R."/>
            <person name="Helf M.J."/>
            <person name="Takada K."/>
            <person name="Gernert C."/>
            <person name="Steffens U.A."/>
            <person name="Heycke N."/>
            <person name="Schmitt S."/>
            <person name="Rinke C."/>
            <person name="Helfrich E.J."/>
            <person name="Brachmann A.O."/>
            <person name="Gurgui C."/>
            <person name="Wakimoto T."/>
            <person name="Kracht M."/>
            <person name="Crusemann M."/>
            <person name="Hentschel U."/>
            <person name="Abe I."/>
            <person name="Matsunaga S."/>
            <person name="Kalinowski J."/>
            <person name="Takeyama H."/>
            <person name="Piel J."/>
        </authorList>
    </citation>
    <scope>NUCLEOTIDE SEQUENCE [LARGE SCALE GENOMIC DNA]</scope>
    <source>
        <strain evidence="2">TSY1</strain>
    </source>
</reference>
<name>W4L8S5_ENTF1</name>
<evidence type="ECO:0000313" key="2">
    <source>
        <dbReference type="Proteomes" id="UP000019141"/>
    </source>
</evidence>
<dbReference type="EMBL" id="AZHW01001059">
    <property type="protein sequence ID" value="ETW94493.1"/>
    <property type="molecule type" value="Genomic_DNA"/>
</dbReference>
<comment type="caution">
    <text evidence="1">The sequence shown here is derived from an EMBL/GenBank/DDBJ whole genome shotgun (WGS) entry which is preliminary data.</text>
</comment>
<proteinExistence type="predicted"/>
<keyword evidence="2" id="KW-1185">Reference proteome</keyword>
<sequence>MDYKMEDVNGSISRMGLALCFGHISAKMASKILSLVSSKHRAARTG</sequence>
<accession>W4L8S5</accession>
<dbReference type="Proteomes" id="UP000019141">
    <property type="component" value="Unassembled WGS sequence"/>
</dbReference>
<organism evidence="1 2">
    <name type="scientific">Entotheonella factor</name>
    <dbReference type="NCBI Taxonomy" id="1429438"/>
    <lineage>
        <taxon>Bacteria</taxon>
        <taxon>Pseudomonadati</taxon>
        <taxon>Nitrospinota/Tectimicrobiota group</taxon>
        <taxon>Candidatus Tectimicrobiota</taxon>
        <taxon>Candidatus Entotheonellia</taxon>
        <taxon>Candidatus Entotheonellales</taxon>
        <taxon>Candidatus Entotheonellaceae</taxon>
        <taxon>Candidatus Entotheonella</taxon>
    </lineage>
</organism>
<protein>
    <submittedName>
        <fullName evidence="1">Uncharacterized protein</fullName>
    </submittedName>
</protein>
<evidence type="ECO:0000313" key="1">
    <source>
        <dbReference type="EMBL" id="ETW94493.1"/>
    </source>
</evidence>
<gene>
    <name evidence="1" type="ORF">ETSY1_34615</name>
</gene>